<feature type="region of interest" description="Disordered" evidence="1">
    <location>
        <begin position="23"/>
        <end position="109"/>
    </location>
</feature>
<evidence type="ECO:0000256" key="2">
    <source>
        <dbReference type="SAM" id="SignalP"/>
    </source>
</evidence>
<proteinExistence type="predicted"/>
<accession>A0A1B6D7L3</accession>
<reference evidence="3" key="1">
    <citation type="submission" date="2015-12" db="EMBL/GenBank/DDBJ databases">
        <title>De novo transcriptome assembly of four potential Pierce s Disease insect vectors from Arizona vineyards.</title>
        <authorList>
            <person name="Tassone E.E."/>
        </authorList>
    </citation>
    <scope>NUCLEOTIDE SEQUENCE</scope>
</reference>
<feature type="non-terminal residue" evidence="3">
    <location>
        <position position="126"/>
    </location>
</feature>
<feature type="chain" id="PRO_5008581026" description="Secreted protein" evidence="2">
    <location>
        <begin position="17"/>
        <end position="126"/>
    </location>
</feature>
<keyword evidence="2" id="KW-0732">Signal</keyword>
<name>A0A1B6D7L3_9HEMI</name>
<dbReference type="EMBL" id="GEDC01015652">
    <property type="protein sequence ID" value="JAS21646.1"/>
    <property type="molecule type" value="Transcribed_RNA"/>
</dbReference>
<organism evidence="3">
    <name type="scientific">Clastoptera arizonana</name>
    <name type="common">Arizona spittle bug</name>
    <dbReference type="NCBI Taxonomy" id="38151"/>
    <lineage>
        <taxon>Eukaryota</taxon>
        <taxon>Metazoa</taxon>
        <taxon>Ecdysozoa</taxon>
        <taxon>Arthropoda</taxon>
        <taxon>Hexapoda</taxon>
        <taxon>Insecta</taxon>
        <taxon>Pterygota</taxon>
        <taxon>Neoptera</taxon>
        <taxon>Paraneoptera</taxon>
        <taxon>Hemiptera</taxon>
        <taxon>Auchenorrhyncha</taxon>
        <taxon>Cercopoidea</taxon>
        <taxon>Clastopteridae</taxon>
        <taxon>Clastoptera</taxon>
    </lineage>
</organism>
<feature type="compositionally biased region" description="Polar residues" evidence="1">
    <location>
        <begin position="79"/>
        <end position="104"/>
    </location>
</feature>
<evidence type="ECO:0000256" key="1">
    <source>
        <dbReference type="SAM" id="MobiDB-lite"/>
    </source>
</evidence>
<dbReference type="AlphaFoldDB" id="A0A1B6D7L3"/>
<sequence>MLVVMIVSFLIVFCNCELTTHKSNQNAPERKNSSRSIIQPPTRLCPGNMKRDPSGICRDVISDMTGHTNKPVTSGHVGSGQQNRYNTTNSKPQSVISYNENTVGNRPLGINQHKNKVLQKDKRNLL</sequence>
<gene>
    <name evidence="3" type="ORF">g.45356</name>
</gene>
<feature type="signal peptide" evidence="2">
    <location>
        <begin position="1"/>
        <end position="16"/>
    </location>
</feature>
<evidence type="ECO:0000313" key="3">
    <source>
        <dbReference type="EMBL" id="JAS21646.1"/>
    </source>
</evidence>
<evidence type="ECO:0008006" key="4">
    <source>
        <dbReference type="Google" id="ProtNLM"/>
    </source>
</evidence>
<protein>
    <recommendedName>
        <fullName evidence="4">Secreted protein</fullName>
    </recommendedName>
</protein>